<evidence type="ECO:0000313" key="3">
    <source>
        <dbReference type="Proteomes" id="UP000807353"/>
    </source>
</evidence>
<dbReference type="Proteomes" id="UP000807353">
    <property type="component" value="Unassembled WGS sequence"/>
</dbReference>
<proteinExistence type="predicted"/>
<feature type="region of interest" description="Disordered" evidence="1">
    <location>
        <begin position="350"/>
        <end position="371"/>
    </location>
</feature>
<comment type="caution">
    <text evidence="2">The sequence shown here is derived from an EMBL/GenBank/DDBJ whole genome shotgun (WGS) entry which is preliminary data.</text>
</comment>
<dbReference type="OrthoDB" id="3067340at2759"/>
<keyword evidence="3" id="KW-1185">Reference proteome</keyword>
<evidence type="ECO:0000313" key="2">
    <source>
        <dbReference type="EMBL" id="KAF9462240.1"/>
    </source>
</evidence>
<reference evidence="2" key="1">
    <citation type="submission" date="2020-11" db="EMBL/GenBank/DDBJ databases">
        <authorList>
            <consortium name="DOE Joint Genome Institute"/>
            <person name="Ahrendt S."/>
            <person name="Riley R."/>
            <person name="Andreopoulos W."/>
            <person name="Labutti K."/>
            <person name="Pangilinan J."/>
            <person name="Ruiz-Duenas F.J."/>
            <person name="Barrasa J.M."/>
            <person name="Sanchez-Garcia M."/>
            <person name="Camarero S."/>
            <person name="Miyauchi S."/>
            <person name="Serrano A."/>
            <person name="Linde D."/>
            <person name="Babiker R."/>
            <person name="Drula E."/>
            <person name="Ayuso-Fernandez I."/>
            <person name="Pacheco R."/>
            <person name="Padilla G."/>
            <person name="Ferreira P."/>
            <person name="Barriuso J."/>
            <person name="Kellner H."/>
            <person name="Castanera R."/>
            <person name="Alfaro M."/>
            <person name="Ramirez L."/>
            <person name="Pisabarro A.G."/>
            <person name="Kuo A."/>
            <person name="Tritt A."/>
            <person name="Lipzen A."/>
            <person name="He G."/>
            <person name="Yan M."/>
            <person name="Ng V."/>
            <person name="Cullen D."/>
            <person name="Martin F."/>
            <person name="Rosso M.-N."/>
            <person name="Henrissat B."/>
            <person name="Hibbett D."/>
            <person name="Martinez A.T."/>
            <person name="Grigoriev I.V."/>
        </authorList>
    </citation>
    <scope>NUCLEOTIDE SEQUENCE</scope>
    <source>
        <strain evidence="2">CBS 247.69</strain>
    </source>
</reference>
<evidence type="ECO:0000256" key="1">
    <source>
        <dbReference type="SAM" id="MobiDB-lite"/>
    </source>
</evidence>
<organism evidence="2 3">
    <name type="scientific">Collybia nuda</name>
    <dbReference type="NCBI Taxonomy" id="64659"/>
    <lineage>
        <taxon>Eukaryota</taxon>
        <taxon>Fungi</taxon>
        <taxon>Dikarya</taxon>
        <taxon>Basidiomycota</taxon>
        <taxon>Agaricomycotina</taxon>
        <taxon>Agaricomycetes</taxon>
        <taxon>Agaricomycetidae</taxon>
        <taxon>Agaricales</taxon>
        <taxon>Tricholomatineae</taxon>
        <taxon>Clitocybaceae</taxon>
        <taxon>Collybia</taxon>
    </lineage>
</organism>
<name>A0A9P5Y4S5_9AGAR</name>
<accession>A0A9P5Y4S5</accession>
<dbReference type="AlphaFoldDB" id="A0A9P5Y4S5"/>
<protein>
    <submittedName>
        <fullName evidence="2">Uncharacterized protein</fullName>
    </submittedName>
</protein>
<dbReference type="EMBL" id="MU150274">
    <property type="protein sequence ID" value="KAF9462240.1"/>
    <property type="molecule type" value="Genomic_DNA"/>
</dbReference>
<sequence>MGIGVLRPYPVPVRMQMPAHRYSLVKEGPNRLPNHVFLPLYIFSAFFDRIASHVPISSVIALSRTHSSLMPKLETHLRYSFDNLLASRVPKASIVGFKTLLLDTRAVISGSTALHFLLRDTHWKPGDFDVYAPFGTGYTVAKWLTDHAGYRMISDGSRNFSFRPHMVALPRGNIHEEDLGFVTARHNIRIPRPDKPHYEMPGSNIYRVFKLCKGASTFVDVIESSQLSFLPSILQFHSTLVMNYLTPESLVVLYPALTLRREGVLQYREASTLEEYDPPADHAVLQKDPKGQNYVIKYGARGFTLSPTTSSFRRPCGAACPALERTIFEKVDEWALELKFALSASSARIENGPTHASGSRPIGESGPDCRSSDDALSINLSPAQNLGDLQLTSPLLNPTQLNIDSGRCNSITSTGEFEPQGPMIGKIVRPPLPATSWSLRAPPRSMKNKNFVMCTNKLCHQQGCGPTTVVPSSRSGG</sequence>
<gene>
    <name evidence="2" type="ORF">BDZ94DRAFT_1261854</name>
</gene>